<evidence type="ECO:0000313" key="2">
    <source>
        <dbReference type="Proteomes" id="UP000324104"/>
    </source>
</evidence>
<accession>A0A5D5AKM3</accession>
<comment type="caution">
    <text evidence="1">The sequence shown here is derived from an EMBL/GenBank/DDBJ whole genome shotgun (WGS) entry which is preliminary data.</text>
</comment>
<dbReference type="SUPFAM" id="SSF55961">
    <property type="entry name" value="Bet v1-like"/>
    <property type="match status" value="1"/>
</dbReference>
<dbReference type="InterPro" id="IPR023393">
    <property type="entry name" value="START-like_dom_sf"/>
</dbReference>
<evidence type="ECO:0000313" key="1">
    <source>
        <dbReference type="EMBL" id="TYT61513.1"/>
    </source>
</evidence>
<dbReference type="Gene3D" id="3.30.530.20">
    <property type="match status" value="1"/>
</dbReference>
<protein>
    <submittedName>
        <fullName evidence="1">SRPBCC family protein</fullName>
    </submittedName>
</protein>
<dbReference type="AlphaFoldDB" id="A0A5D5AKM3"/>
<gene>
    <name evidence="1" type="ORF">FYC77_13435</name>
</gene>
<sequence>MRDVSISGFIQETPGVLRRHLDPATVVEAEGSFTPSSVDEREEETIVVASGPGLEFPLRFENRDDAIVYTQASEDGPFARMETRIEFDRENEGTRVTIHSSVELAAPIPFGDRIATWKRRRELSRMLEAVTRDLE</sequence>
<dbReference type="Proteomes" id="UP000324104">
    <property type="component" value="Unassembled WGS sequence"/>
</dbReference>
<dbReference type="EMBL" id="VTAW01000017">
    <property type="protein sequence ID" value="TYT61513.1"/>
    <property type="molecule type" value="Genomic_DNA"/>
</dbReference>
<dbReference type="RefSeq" id="WP_149082010.1">
    <property type="nucleotide sequence ID" value="NZ_VTAW01000017.1"/>
</dbReference>
<name>A0A5D5AKM3_9EURY</name>
<keyword evidence="2" id="KW-1185">Reference proteome</keyword>
<reference evidence="1 2" key="1">
    <citation type="submission" date="2019-08" db="EMBL/GenBank/DDBJ databases">
        <title>Archaea genome.</title>
        <authorList>
            <person name="Kajale S."/>
            <person name="Shouche Y."/>
            <person name="Deshpande N."/>
            <person name="Sharma A."/>
        </authorList>
    </citation>
    <scope>NUCLEOTIDE SEQUENCE [LARGE SCALE GENOMIC DNA]</scope>
    <source>
        <strain evidence="1 2">ESP3B_9</strain>
    </source>
</reference>
<proteinExistence type="predicted"/>
<organism evidence="1 2">
    <name type="scientific">Natrialba swarupiae</name>
    <dbReference type="NCBI Taxonomy" id="2448032"/>
    <lineage>
        <taxon>Archaea</taxon>
        <taxon>Methanobacteriati</taxon>
        <taxon>Methanobacteriota</taxon>
        <taxon>Stenosarchaea group</taxon>
        <taxon>Halobacteria</taxon>
        <taxon>Halobacteriales</taxon>
        <taxon>Natrialbaceae</taxon>
        <taxon>Natrialba</taxon>
    </lineage>
</organism>